<evidence type="ECO:0000313" key="5">
    <source>
        <dbReference type="Proteomes" id="UP000570514"/>
    </source>
</evidence>
<comment type="caution">
    <text evidence="4">The sequence shown here is derived from an EMBL/GenBank/DDBJ whole genome shotgun (WGS) entry which is preliminary data.</text>
</comment>
<dbReference type="Gene3D" id="1.10.490.10">
    <property type="entry name" value="Globins"/>
    <property type="match status" value="1"/>
</dbReference>
<dbReference type="InterPro" id="IPR051932">
    <property type="entry name" value="Bact_StressResp_Reg"/>
</dbReference>
<gene>
    <name evidence="4" type="ORF">FHS83_002260</name>
</gene>
<keyword evidence="5" id="KW-1185">Reference proteome</keyword>
<feature type="region of interest" description="Disordered" evidence="2">
    <location>
        <begin position="1"/>
        <end position="22"/>
    </location>
</feature>
<proteinExistence type="predicted"/>
<dbReference type="GO" id="GO:0020037">
    <property type="term" value="F:heme binding"/>
    <property type="evidence" value="ECO:0007669"/>
    <property type="project" value="InterPro"/>
</dbReference>
<dbReference type="SUPFAM" id="SSF52091">
    <property type="entry name" value="SpoIIaa-like"/>
    <property type="match status" value="1"/>
</dbReference>
<dbReference type="Pfam" id="PF11563">
    <property type="entry name" value="Protoglobin"/>
    <property type="match status" value="1"/>
</dbReference>
<sequence length="322" mass="35818">MAGKNAAGEVLSATEPRSGTEMTDQELFRRKQFLQFDDGDEENLKSINELARRYAQSVIDDFYEHLLSFEDTATFFSDPATLEHVKNAQQQYFLRLTQGNYDLAYAKDRLRIGAVHERVGLPVKAYLGMYNFYLRAVANRLAEAYASDPQKSWTAFLSLMKLTFLDIGLAIDTYIDSSEQTIREQREAIQELPTPVLPFRDGMLLVPVIGLISGERARQLTEQLLMAIRNNRAKAVVIDVTGVQAVDSRVANHIVQTVEAARLMGATAIIAGVSPEIAQTMVTLGIDLGRMMTVGDLQSGIEEADKLAGYSLMRMRDRGGPS</sequence>
<feature type="domain" description="STAS" evidence="3">
    <location>
        <begin position="193"/>
        <end position="304"/>
    </location>
</feature>
<dbReference type="GO" id="GO:0019825">
    <property type="term" value="F:oxygen binding"/>
    <property type="evidence" value="ECO:0007669"/>
    <property type="project" value="InterPro"/>
</dbReference>
<protein>
    <submittedName>
        <fullName evidence="4">RsbT co-antagonist protein RsbR</fullName>
    </submittedName>
</protein>
<reference evidence="4 5" key="1">
    <citation type="submission" date="2020-03" db="EMBL/GenBank/DDBJ databases">
        <title>Genomic Encyclopedia of Type Strains, Phase IV (KMG-IV): sequencing the most valuable type-strain genomes for metagenomic binning, comparative biology and taxonomic classification.</title>
        <authorList>
            <person name="Goeker M."/>
        </authorList>
    </citation>
    <scope>NUCLEOTIDE SEQUENCE [LARGE SCALE GENOMIC DNA]</scope>
    <source>
        <strain evidence="4 5">DSM 19867</strain>
    </source>
</reference>
<dbReference type="CDD" id="cd07041">
    <property type="entry name" value="STAS_RsbR_RsbS_like"/>
    <property type="match status" value="1"/>
</dbReference>
<dbReference type="PANTHER" id="PTHR33745:SF3">
    <property type="entry name" value="RSBT CO-ANTAGONIST PROTEIN RSBRC"/>
    <property type="match status" value="1"/>
</dbReference>
<dbReference type="PANTHER" id="PTHR33745">
    <property type="entry name" value="RSBT ANTAGONIST PROTEIN RSBS-RELATED"/>
    <property type="match status" value="1"/>
</dbReference>
<dbReference type="EMBL" id="JAASRM010000001">
    <property type="protein sequence ID" value="NIK88942.1"/>
    <property type="molecule type" value="Genomic_DNA"/>
</dbReference>
<dbReference type="Proteomes" id="UP000570514">
    <property type="component" value="Unassembled WGS sequence"/>
</dbReference>
<dbReference type="Pfam" id="PF01740">
    <property type="entry name" value="STAS"/>
    <property type="match status" value="1"/>
</dbReference>
<dbReference type="InterPro" id="IPR009050">
    <property type="entry name" value="Globin-like_sf"/>
</dbReference>
<dbReference type="RefSeq" id="WP_208414523.1">
    <property type="nucleotide sequence ID" value="NZ_BAAADC010000001.1"/>
</dbReference>
<evidence type="ECO:0000256" key="2">
    <source>
        <dbReference type="SAM" id="MobiDB-lite"/>
    </source>
</evidence>
<name>A0A846N128_9PROT</name>
<dbReference type="InterPro" id="IPR039379">
    <property type="entry name" value="Protoglobin_sensor_dom"/>
</dbReference>
<dbReference type="Gene3D" id="3.30.750.24">
    <property type="entry name" value="STAS domain"/>
    <property type="match status" value="1"/>
</dbReference>
<dbReference type="CDD" id="cd01068">
    <property type="entry name" value="globin_sensor"/>
    <property type="match status" value="1"/>
</dbReference>
<keyword evidence="1" id="KW-0597">Phosphoprotein</keyword>
<dbReference type="InterPro" id="IPR036513">
    <property type="entry name" value="STAS_dom_sf"/>
</dbReference>
<dbReference type="AlphaFoldDB" id="A0A846N128"/>
<evidence type="ECO:0000259" key="3">
    <source>
        <dbReference type="PROSITE" id="PS50801"/>
    </source>
</evidence>
<dbReference type="SUPFAM" id="SSF46458">
    <property type="entry name" value="Globin-like"/>
    <property type="match status" value="1"/>
</dbReference>
<accession>A0A846N128</accession>
<dbReference type="InterPro" id="IPR012292">
    <property type="entry name" value="Globin/Proto"/>
</dbReference>
<dbReference type="InterPro" id="IPR002645">
    <property type="entry name" value="STAS_dom"/>
</dbReference>
<evidence type="ECO:0000313" key="4">
    <source>
        <dbReference type="EMBL" id="NIK88942.1"/>
    </source>
</evidence>
<organism evidence="4 5">
    <name type="scientific">Rhizomicrobium palustre</name>
    <dbReference type="NCBI Taxonomy" id="189966"/>
    <lineage>
        <taxon>Bacteria</taxon>
        <taxon>Pseudomonadati</taxon>
        <taxon>Pseudomonadota</taxon>
        <taxon>Alphaproteobacteria</taxon>
        <taxon>Micropepsales</taxon>
        <taxon>Micropepsaceae</taxon>
        <taxon>Rhizomicrobium</taxon>
    </lineage>
</organism>
<evidence type="ECO:0000256" key="1">
    <source>
        <dbReference type="ARBA" id="ARBA00022553"/>
    </source>
</evidence>
<dbReference type="InterPro" id="IPR044398">
    <property type="entry name" value="Globin-sensor_dom"/>
</dbReference>
<dbReference type="PROSITE" id="PS50801">
    <property type="entry name" value="STAS"/>
    <property type="match status" value="1"/>
</dbReference>